<dbReference type="Proteomes" id="UP000320813">
    <property type="component" value="Unassembled WGS sequence"/>
</dbReference>
<feature type="domain" description="Ig-like SoxY" evidence="1">
    <location>
        <begin position="79"/>
        <end position="174"/>
    </location>
</feature>
<proteinExistence type="predicted"/>
<dbReference type="InterPro" id="IPR038162">
    <property type="entry name" value="SoxY_sf"/>
</dbReference>
<organism evidence="2 3">
    <name type="scientific">Candidatus Acidulodesulfobacterium ferriphilum</name>
    <dbReference type="NCBI Taxonomy" id="2597223"/>
    <lineage>
        <taxon>Bacteria</taxon>
        <taxon>Deltaproteobacteria</taxon>
        <taxon>Candidatus Acidulodesulfobacterales</taxon>
        <taxon>Candidatus Acidulodesulfobacterium</taxon>
    </lineage>
</organism>
<dbReference type="Gene3D" id="2.60.40.2470">
    <property type="entry name" value="SoxY domain"/>
    <property type="match status" value="1"/>
</dbReference>
<comment type="caution">
    <text evidence="2">The sequence shown here is derived from an EMBL/GenBank/DDBJ whole genome shotgun (WGS) entry which is preliminary data.</text>
</comment>
<name>A0A519BC39_9DELT</name>
<evidence type="ECO:0000313" key="3">
    <source>
        <dbReference type="Proteomes" id="UP000320813"/>
    </source>
</evidence>
<dbReference type="InterPro" id="IPR006311">
    <property type="entry name" value="TAT_signal"/>
</dbReference>
<dbReference type="NCBIfam" id="TIGR01409">
    <property type="entry name" value="TAT_signal_seq"/>
    <property type="match status" value="1"/>
</dbReference>
<evidence type="ECO:0000259" key="1">
    <source>
        <dbReference type="Pfam" id="PF13501"/>
    </source>
</evidence>
<dbReference type="InterPro" id="IPR032711">
    <property type="entry name" value="SoxY"/>
</dbReference>
<evidence type="ECO:0000313" key="2">
    <source>
        <dbReference type="EMBL" id="RZD14840.1"/>
    </source>
</evidence>
<gene>
    <name evidence="2" type="ORF">EVJ47_00715</name>
</gene>
<dbReference type="AlphaFoldDB" id="A0A519BC39"/>
<accession>A0A519BC39</accession>
<dbReference type="Pfam" id="PF13501">
    <property type="entry name" value="SoxY"/>
    <property type="match status" value="1"/>
</dbReference>
<dbReference type="PROSITE" id="PS51318">
    <property type="entry name" value="TAT"/>
    <property type="match status" value="1"/>
</dbReference>
<protein>
    <submittedName>
        <fullName evidence="2">Twin-arginine translocation signal domain-containing protein</fullName>
    </submittedName>
</protein>
<dbReference type="EMBL" id="SGBD01000001">
    <property type="protein sequence ID" value="RZD14840.1"/>
    <property type="molecule type" value="Genomic_DNA"/>
</dbReference>
<sequence length="174" mass="19255">MNDHVSRRDFIKKTAMAGTAVIIGSDVILGEAGKAFAKRKKTLIKHIKINKAYVKEVNGKKVTWVKGTPTPEEKLLIPKIRLPLIAQNGAMVPLTMEVGLPMKPQKYLKTFYIYDLNNPHSVQGSFDISPANGKAYISTRIKLQQESYVQILAEYSDGSVYGGRKFVKVTVGGC</sequence>
<reference evidence="2 3" key="1">
    <citation type="submission" date="2019-01" db="EMBL/GenBank/DDBJ databases">
        <title>Insights into ecological role of a new deltaproteobacterial order Candidatus Sinidesulfobacterales (Sva0485) by metagenomics and metatranscriptomics.</title>
        <authorList>
            <person name="Tan S."/>
            <person name="Liu J."/>
            <person name="Fang Y."/>
            <person name="Hedlund B.P."/>
            <person name="Lian Z.H."/>
            <person name="Huang L.Y."/>
            <person name="Li J.T."/>
            <person name="Huang L.N."/>
            <person name="Li W.J."/>
            <person name="Jiang H.C."/>
            <person name="Dong H.L."/>
            <person name="Shu W.S."/>
        </authorList>
    </citation>
    <scope>NUCLEOTIDE SEQUENCE [LARGE SCALE GENOMIC DNA]</scope>
    <source>
        <strain evidence="2">AP3</strain>
    </source>
</reference>
<dbReference type="InterPro" id="IPR019546">
    <property type="entry name" value="TAT_signal_bac_arc"/>
</dbReference>